<comment type="catalytic activity">
    <reaction evidence="1">
        <text>a 4-O-methyl-thymidine in DNA + L-cysteinyl-[protein] = a thymidine in DNA + S-methyl-L-cysteinyl-[protein]</text>
        <dbReference type="Rhea" id="RHEA:53428"/>
        <dbReference type="Rhea" id="RHEA-COMP:10131"/>
        <dbReference type="Rhea" id="RHEA-COMP:10132"/>
        <dbReference type="Rhea" id="RHEA-COMP:13555"/>
        <dbReference type="Rhea" id="RHEA-COMP:13556"/>
        <dbReference type="ChEBI" id="CHEBI:29950"/>
        <dbReference type="ChEBI" id="CHEBI:82612"/>
        <dbReference type="ChEBI" id="CHEBI:137386"/>
        <dbReference type="ChEBI" id="CHEBI:137387"/>
        <dbReference type="EC" id="2.1.1.63"/>
    </reaction>
</comment>
<dbReference type="Pfam" id="PF01035">
    <property type="entry name" value="DNA_binding_1"/>
    <property type="match status" value="1"/>
</dbReference>
<dbReference type="PANTHER" id="PTHR10815:SF13">
    <property type="entry name" value="METHYLATED-DNA--PROTEIN-CYSTEINE METHYLTRANSFERASE"/>
    <property type="match status" value="1"/>
</dbReference>
<dbReference type="GO" id="GO:0006281">
    <property type="term" value="P:DNA repair"/>
    <property type="evidence" value="ECO:0007669"/>
    <property type="project" value="UniProtKB-KW"/>
</dbReference>
<dbReference type="NCBIfam" id="TIGR00589">
    <property type="entry name" value="ogt"/>
    <property type="match status" value="1"/>
</dbReference>
<dbReference type="EC" id="2.1.1.63" evidence="3"/>
<dbReference type="GO" id="GO:0003908">
    <property type="term" value="F:methylated-DNA-[protein]-cysteine S-methyltransferase activity"/>
    <property type="evidence" value="ECO:0007669"/>
    <property type="project" value="UniProtKB-EC"/>
</dbReference>
<dbReference type="Gene3D" id="1.10.10.10">
    <property type="entry name" value="Winged helix-like DNA-binding domain superfamily/Winged helix DNA-binding domain"/>
    <property type="match status" value="1"/>
</dbReference>
<evidence type="ECO:0000259" key="9">
    <source>
        <dbReference type="Pfam" id="PF01035"/>
    </source>
</evidence>
<keyword evidence="7" id="KW-0234">DNA repair</keyword>
<evidence type="ECO:0000256" key="4">
    <source>
        <dbReference type="ARBA" id="ARBA00022603"/>
    </source>
</evidence>
<feature type="domain" description="Methylated-DNA-[protein]-cysteine S-methyltransferase DNA binding" evidence="9">
    <location>
        <begin position="82"/>
        <end position="162"/>
    </location>
</feature>
<dbReference type="AlphaFoldDB" id="A0A6J6BJP1"/>
<dbReference type="CDD" id="cd06445">
    <property type="entry name" value="ATase"/>
    <property type="match status" value="1"/>
</dbReference>
<evidence type="ECO:0000313" key="10">
    <source>
        <dbReference type="EMBL" id="CAB4538623.1"/>
    </source>
</evidence>
<organism evidence="10">
    <name type="scientific">freshwater metagenome</name>
    <dbReference type="NCBI Taxonomy" id="449393"/>
    <lineage>
        <taxon>unclassified sequences</taxon>
        <taxon>metagenomes</taxon>
        <taxon>ecological metagenomes</taxon>
    </lineage>
</organism>
<evidence type="ECO:0000256" key="2">
    <source>
        <dbReference type="ARBA" id="ARBA00008711"/>
    </source>
</evidence>
<dbReference type="InterPro" id="IPR036388">
    <property type="entry name" value="WH-like_DNA-bd_sf"/>
</dbReference>
<sequence>MLSKTSYKTPVGILYLIADDQILLAAGFTGFSELTKRLSPLDASRKSETVEQIPVISDLIDDYFNGDTSALNSIQVRQSGPAFSQSVWKAMRKVPVGKTWSYSELAKRAGSASAVRAVGSACANNLIAPIIPCHRIIKSGGALGNYAYGDEVKEWLLRHEGALK</sequence>
<dbReference type="FunFam" id="1.10.10.10:FF:000214">
    <property type="entry name" value="Methylated-DNA--protein-cysteine methyltransferase"/>
    <property type="match status" value="1"/>
</dbReference>
<dbReference type="PROSITE" id="PS00374">
    <property type="entry name" value="MGMT"/>
    <property type="match status" value="1"/>
</dbReference>
<dbReference type="PANTHER" id="PTHR10815">
    <property type="entry name" value="METHYLATED-DNA--PROTEIN-CYSTEINE METHYLTRANSFERASE"/>
    <property type="match status" value="1"/>
</dbReference>
<dbReference type="InterPro" id="IPR001497">
    <property type="entry name" value="MethylDNA_cys_MeTrfase_AS"/>
</dbReference>
<evidence type="ECO:0000256" key="3">
    <source>
        <dbReference type="ARBA" id="ARBA00011918"/>
    </source>
</evidence>
<evidence type="ECO:0000256" key="5">
    <source>
        <dbReference type="ARBA" id="ARBA00022679"/>
    </source>
</evidence>
<dbReference type="EMBL" id="CAEZSS010000006">
    <property type="protein sequence ID" value="CAB4538623.1"/>
    <property type="molecule type" value="Genomic_DNA"/>
</dbReference>
<evidence type="ECO:0000256" key="8">
    <source>
        <dbReference type="ARBA" id="ARBA00049348"/>
    </source>
</evidence>
<accession>A0A6J6BJP1</accession>
<dbReference type="GO" id="GO:0032259">
    <property type="term" value="P:methylation"/>
    <property type="evidence" value="ECO:0007669"/>
    <property type="project" value="UniProtKB-KW"/>
</dbReference>
<evidence type="ECO:0000256" key="1">
    <source>
        <dbReference type="ARBA" id="ARBA00001286"/>
    </source>
</evidence>
<comment type="catalytic activity">
    <reaction evidence="8">
        <text>a 6-O-methyl-2'-deoxyguanosine in DNA + L-cysteinyl-[protein] = S-methyl-L-cysteinyl-[protein] + a 2'-deoxyguanosine in DNA</text>
        <dbReference type="Rhea" id="RHEA:24000"/>
        <dbReference type="Rhea" id="RHEA-COMP:10131"/>
        <dbReference type="Rhea" id="RHEA-COMP:10132"/>
        <dbReference type="Rhea" id="RHEA-COMP:11367"/>
        <dbReference type="Rhea" id="RHEA-COMP:11368"/>
        <dbReference type="ChEBI" id="CHEBI:29950"/>
        <dbReference type="ChEBI" id="CHEBI:82612"/>
        <dbReference type="ChEBI" id="CHEBI:85445"/>
        <dbReference type="ChEBI" id="CHEBI:85448"/>
        <dbReference type="EC" id="2.1.1.63"/>
    </reaction>
</comment>
<proteinExistence type="inferred from homology"/>
<dbReference type="SUPFAM" id="SSF46767">
    <property type="entry name" value="Methylated DNA-protein cysteine methyltransferase, C-terminal domain"/>
    <property type="match status" value="1"/>
</dbReference>
<dbReference type="InterPro" id="IPR014048">
    <property type="entry name" value="MethylDNA_cys_MeTrfase_DNA-bd"/>
</dbReference>
<keyword evidence="4" id="KW-0489">Methyltransferase</keyword>
<keyword evidence="6" id="KW-0227">DNA damage</keyword>
<evidence type="ECO:0000256" key="6">
    <source>
        <dbReference type="ARBA" id="ARBA00022763"/>
    </source>
</evidence>
<dbReference type="InterPro" id="IPR036217">
    <property type="entry name" value="MethylDNA_cys_MeTrfase_DNAb"/>
</dbReference>
<comment type="similarity">
    <text evidence="2">Belongs to the MGMT family.</text>
</comment>
<reference evidence="10" key="1">
    <citation type="submission" date="2020-05" db="EMBL/GenBank/DDBJ databases">
        <authorList>
            <person name="Chiriac C."/>
            <person name="Salcher M."/>
            <person name="Ghai R."/>
            <person name="Kavagutti S V."/>
        </authorList>
    </citation>
    <scope>NUCLEOTIDE SEQUENCE</scope>
</reference>
<evidence type="ECO:0000256" key="7">
    <source>
        <dbReference type="ARBA" id="ARBA00023204"/>
    </source>
</evidence>
<protein>
    <recommendedName>
        <fullName evidence="3">methylated-DNA--[protein]-cysteine S-methyltransferase</fullName>
        <ecNumber evidence="3">2.1.1.63</ecNumber>
    </recommendedName>
</protein>
<gene>
    <name evidence="10" type="ORF">UFOPK1505_00069</name>
</gene>
<keyword evidence="5" id="KW-0808">Transferase</keyword>
<name>A0A6J6BJP1_9ZZZZ</name>